<keyword evidence="4" id="KW-1185">Reference proteome</keyword>
<name>A0A419VX86_9BACT</name>
<sequence>MKLKYLKILLIVFLTSKFGFAQVLTHKTEFDLGNDGSIEKLLFYDKFNGEFEKTEFTNFLVISGTDTLSFENEEVWVENPELNKFTDEIIDNRVGIIEDKGKYYLILTGFQYGCCRVKTTILEWTGNSLIERFNREFEVKETPIIDNKRYLVGDYSFSESYGNEDSYYHFYSFYPTEYRSFSENFTVDKKLTQEKNLVYPKVENFIDVYSATLVKENITNQTFMISEKFEQSLKDREFGILSLIELPDEFFQNFDKEKLRIIRNEIFAYNGYDFKSPDLKKYFESKDWYKPTNKSSEEISNELTNIEKHNIDKIKQIEKNGW</sequence>
<dbReference type="InterPro" id="IPR025582">
    <property type="entry name" value="YARHG_dom"/>
</dbReference>
<gene>
    <name evidence="3" type="ORF">BC643_3835</name>
</gene>
<evidence type="ECO:0000259" key="2">
    <source>
        <dbReference type="SMART" id="SM01324"/>
    </source>
</evidence>
<evidence type="ECO:0000313" key="3">
    <source>
        <dbReference type="EMBL" id="RKD87828.1"/>
    </source>
</evidence>
<dbReference type="OrthoDB" id="1121919at2"/>
<reference evidence="3 4" key="1">
    <citation type="submission" date="2018-09" db="EMBL/GenBank/DDBJ databases">
        <title>Genomic Encyclopedia of Archaeal and Bacterial Type Strains, Phase II (KMG-II): from individual species to whole genera.</title>
        <authorList>
            <person name="Goeker M."/>
        </authorList>
    </citation>
    <scope>NUCLEOTIDE SEQUENCE [LARGE SCALE GENOMIC DNA]</scope>
    <source>
        <strain evidence="3 4">DSM 27148</strain>
    </source>
</reference>
<feature type="chain" id="PRO_5019195674" evidence="1">
    <location>
        <begin position="22"/>
        <end position="322"/>
    </location>
</feature>
<dbReference type="InterPro" id="IPR038434">
    <property type="entry name" value="YARHG_sf"/>
</dbReference>
<proteinExistence type="predicted"/>
<comment type="caution">
    <text evidence="3">The sequence shown here is derived from an EMBL/GenBank/DDBJ whole genome shotgun (WGS) entry which is preliminary data.</text>
</comment>
<dbReference type="Gene3D" id="1.20.58.1690">
    <property type="match status" value="1"/>
</dbReference>
<dbReference type="SMART" id="SM01324">
    <property type="entry name" value="YARHG"/>
    <property type="match status" value="1"/>
</dbReference>
<protein>
    <submittedName>
        <fullName evidence="3">YARHG domain-containing protein</fullName>
    </submittedName>
</protein>
<dbReference type="Pfam" id="PF13308">
    <property type="entry name" value="YARHG"/>
    <property type="match status" value="1"/>
</dbReference>
<feature type="domain" description="YARHG" evidence="2">
    <location>
        <begin position="236"/>
        <end position="319"/>
    </location>
</feature>
<evidence type="ECO:0000256" key="1">
    <source>
        <dbReference type="SAM" id="SignalP"/>
    </source>
</evidence>
<accession>A0A419VX86</accession>
<dbReference type="AlphaFoldDB" id="A0A419VX86"/>
<feature type="signal peptide" evidence="1">
    <location>
        <begin position="1"/>
        <end position="21"/>
    </location>
</feature>
<dbReference type="Proteomes" id="UP000283387">
    <property type="component" value="Unassembled WGS sequence"/>
</dbReference>
<keyword evidence="1" id="KW-0732">Signal</keyword>
<dbReference type="EMBL" id="RAPN01000003">
    <property type="protein sequence ID" value="RKD87828.1"/>
    <property type="molecule type" value="Genomic_DNA"/>
</dbReference>
<evidence type="ECO:0000313" key="4">
    <source>
        <dbReference type="Proteomes" id="UP000283387"/>
    </source>
</evidence>
<organism evidence="3 4">
    <name type="scientific">Mangrovibacterium diazotrophicum</name>
    <dbReference type="NCBI Taxonomy" id="1261403"/>
    <lineage>
        <taxon>Bacteria</taxon>
        <taxon>Pseudomonadati</taxon>
        <taxon>Bacteroidota</taxon>
        <taxon>Bacteroidia</taxon>
        <taxon>Marinilabiliales</taxon>
        <taxon>Prolixibacteraceae</taxon>
        <taxon>Mangrovibacterium</taxon>
    </lineage>
</organism>